<dbReference type="AlphaFoldDB" id="A0A1I7UTE4"/>
<sequence length="393" mass="43301">MKLAILLTTVSGCLAIYDPSSYTDRPCGNDITNLWLDVVAVIDNSFGMGSAGVLSVASNLDTIFSQGMSIGIDSNNPKTTRLGLVTYNQEAKINADLNAFHSTDDLDTGIFNDLGNLSSSRDSYLIYGLQTAGDLLRNQSFGTSRDHYRKVVIVYTSMFKGSGQWDPIPTAQSLKDDGIFIITVAIVQDDDDSQFMKDLALIASPGFNFSNVANGGDVTCMVLGALMQANCYCPNDYEQYRELFEDKSSAPYGSCLHPINVSTSWKASQLNCRNRKAYLATEFTQNKHDFIVESVSSTTGFHPPLSYHIGLNQVLGKWVWDQPQGLPQIPLQSYSDWNPMFPIQSSSMNGVENFQNGQMTGWQNIDQLKVSTNYICESYACDTDNYCDANGNI</sequence>
<feature type="domain" description="VWFA" evidence="3">
    <location>
        <begin position="37"/>
        <end position="247"/>
    </location>
</feature>
<dbReference type="SUPFAM" id="SSF53300">
    <property type="entry name" value="vWA-like"/>
    <property type="match status" value="1"/>
</dbReference>
<protein>
    <submittedName>
        <fullName evidence="5">VWFA domain-containing protein</fullName>
    </submittedName>
</protein>
<evidence type="ECO:0000259" key="3">
    <source>
        <dbReference type="PROSITE" id="PS50234"/>
    </source>
</evidence>
<organism evidence="4 5">
    <name type="scientific">Caenorhabditis tropicalis</name>
    <dbReference type="NCBI Taxonomy" id="1561998"/>
    <lineage>
        <taxon>Eukaryota</taxon>
        <taxon>Metazoa</taxon>
        <taxon>Ecdysozoa</taxon>
        <taxon>Nematoda</taxon>
        <taxon>Chromadorea</taxon>
        <taxon>Rhabditida</taxon>
        <taxon>Rhabditina</taxon>
        <taxon>Rhabditomorpha</taxon>
        <taxon>Rhabditoidea</taxon>
        <taxon>Rhabditidae</taxon>
        <taxon>Peloderinae</taxon>
        <taxon>Caenorhabditis</taxon>
    </lineage>
</organism>
<dbReference type="PANTHER" id="PTHR31024">
    <property type="entry name" value="C-TYPE LECTIN"/>
    <property type="match status" value="1"/>
</dbReference>
<dbReference type="InterPro" id="IPR036465">
    <property type="entry name" value="vWFA_dom_sf"/>
</dbReference>
<accession>A0A1I7UTE4</accession>
<dbReference type="CDD" id="cd00037">
    <property type="entry name" value="CLECT"/>
    <property type="match status" value="1"/>
</dbReference>
<evidence type="ECO:0000313" key="4">
    <source>
        <dbReference type="Proteomes" id="UP000095282"/>
    </source>
</evidence>
<dbReference type="Pfam" id="PF00059">
    <property type="entry name" value="Lectin_C"/>
    <property type="match status" value="1"/>
</dbReference>
<reference evidence="5" key="1">
    <citation type="submission" date="2016-11" db="UniProtKB">
        <authorList>
            <consortium name="WormBaseParasite"/>
        </authorList>
    </citation>
    <scope>IDENTIFICATION</scope>
</reference>
<feature type="signal peptide" evidence="1">
    <location>
        <begin position="1"/>
        <end position="15"/>
    </location>
</feature>
<dbReference type="InterPro" id="IPR016186">
    <property type="entry name" value="C-type_lectin-like/link_sf"/>
</dbReference>
<dbReference type="SMART" id="SM00327">
    <property type="entry name" value="VWA"/>
    <property type="match status" value="1"/>
</dbReference>
<dbReference type="Gene3D" id="3.40.50.410">
    <property type="entry name" value="von Willebrand factor, type A domain"/>
    <property type="match status" value="1"/>
</dbReference>
<dbReference type="Gene3D" id="3.10.100.10">
    <property type="entry name" value="Mannose-Binding Protein A, subunit A"/>
    <property type="match status" value="1"/>
</dbReference>
<dbReference type="PANTHER" id="PTHR31024:SF6">
    <property type="entry name" value="VWFA DOMAIN-CONTAINING PROTEIN"/>
    <property type="match status" value="1"/>
</dbReference>
<dbReference type="FunFam" id="3.10.100.10:FF:000142">
    <property type="entry name" value="C-type LECtin"/>
    <property type="match status" value="1"/>
</dbReference>
<evidence type="ECO:0000256" key="1">
    <source>
        <dbReference type="SAM" id="SignalP"/>
    </source>
</evidence>
<proteinExistence type="predicted"/>
<dbReference type="Pfam" id="PF00092">
    <property type="entry name" value="VWA"/>
    <property type="match status" value="1"/>
</dbReference>
<dbReference type="InterPro" id="IPR002035">
    <property type="entry name" value="VWF_A"/>
</dbReference>
<keyword evidence="4" id="KW-1185">Reference proteome</keyword>
<feature type="domain" description="C-type lectin" evidence="2">
    <location>
        <begin position="251"/>
        <end position="377"/>
    </location>
</feature>
<evidence type="ECO:0000313" key="5">
    <source>
        <dbReference type="WBParaSite" id="Csp11.Scaffold630.g19164.t1"/>
    </source>
</evidence>
<name>A0A1I7UTE4_9PELO</name>
<dbReference type="STRING" id="1561998.A0A1I7UTE4"/>
<dbReference type="SMART" id="SM00034">
    <property type="entry name" value="CLECT"/>
    <property type="match status" value="1"/>
</dbReference>
<dbReference type="WBParaSite" id="Csp11.Scaffold630.g19164.t1">
    <property type="protein sequence ID" value="Csp11.Scaffold630.g19164.t1"/>
    <property type="gene ID" value="Csp11.Scaffold630.g19164"/>
</dbReference>
<dbReference type="InterPro" id="IPR016187">
    <property type="entry name" value="CTDL_fold"/>
</dbReference>
<dbReference type="eggNOG" id="ENOG502SH29">
    <property type="taxonomic scope" value="Eukaryota"/>
</dbReference>
<dbReference type="SUPFAM" id="SSF56436">
    <property type="entry name" value="C-type lectin-like"/>
    <property type="match status" value="1"/>
</dbReference>
<dbReference type="InterPro" id="IPR001304">
    <property type="entry name" value="C-type_lectin-like"/>
</dbReference>
<keyword evidence="1" id="KW-0732">Signal</keyword>
<dbReference type="PROSITE" id="PS50041">
    <property type="entry name" value="C_TYPE_LECTIN_2"/>
    <property type="match status" value="1"/>
</dbReference>
<feature type="chain" id="PRO_5013380311" evidence="1">
    <location>
        <begin position="16"/>
        <end position="393"/>
    </location>
</feature>
<dbReference type="PROSITE" id="PS50234">
    <property type="entry name" value="VWFA"/>
    <property type="match status" value="1"/>
</dbReference>
<dbReference type="Proteomes" id="UP000095282">
    <property type="component" value="Unplaced"/>
</dbReference>
<dbReference type="GO" id="GO:0045087">
    <property type="term" value="P:innate immune response"/>
    <property type="evidence" value="ECO:0007669"/>
    <property type="project" value="TreeGrafter"/>
</dbReference>
<evidence type="ECO:0000259" key="2">
    <source>
        <dbReference type="PROSITE" id="PS50041"/>
    </source>
</evidence>